<feature type="domain" description="HTH La-type RNA-binding" evidence="4">
    <location>
        <begin position="297"/>
        <end position="386"/>
    </location>
</feature>
<dbReference type="GO" id="GO:0048255">
    <property type="term" value="P:mRNA stabilization"/>
    <property type="evidence" value="ECO:0007669"/>
    <property type="project" value="InterPro"/>
</dbReference>
<organism evidence="5">
    <name type="scientific">Rhizophora mucronata</name>
    <name type="common">Asiatic mangrove</name>
    <dbReference type="NCBI Taxonomy" id="61149"/>
    <lineage>
        <taxon>Eukaryota</taxon>
        <taxon>Viridiplantae</taxon>
        <taxon>Streptophyta</taxon>
        <taxon>Embryophyta</taxon>
        <taxon>Tracheophyta</taxon>
        <taxon>Spermatophyta</taxon>
        <taxon>Magnoliopsida</taxon>
        <taxon>eudicotyledons</taxon>
        <taxon>Gunneridae</taxon>
        <taxon>Pentapetalae</taxon>
        <taxon>rosids</taxon>
        <taxon>fabids</taxon>
        <taxon>Malpighiales</taxon>
        <taxon>Rhizophoraceae</taxon>
        <taxon>Rhizophora</taxon>
    </lineage>
</organism>
<dbReference type="Pfam" id="PF21071">
    <property type="entry name" value="LARP1_HEAT"/>
    <property type="match status" value="1"/>
</dbReference>
<feature type="compositionally biased region" description="Polar residues" evidence="3">
    <location>
        <begin position="384"/>
        <end position="405"/>
    </location>
</feature>
<feature type="compositionally biased region" description="Low complexity" evidence="3">
    <location>
        <begin position="645"/>
        <end position="656"/>
    </location>
</feature>
<evidence type="ECO:0000256" key="1">
    <source>
        <dbReference type="ARBA" id="ARBA00022884"/>
    </source>
</evidence>
<feature type="region of interest" description="Disordered" evidence="3">
    <location>
        <begin position="635"/>
        <end position="684"/>
    </location>
</feature>
<keyword evidence="1 2" id="KW-0694">RNA-binding</keyword>
<dbReference type="InterPro" id="IPR045180">
    <property type="entry name" value="La_dom_prot"/>
</dbReference>
<accession>A0A2P2J1M4</accession>
<name>A0A2P2J1M4_RHIMU</name>
<dbReference type="GO" id="GO:0000339">
    <property type="term" value="F:RNA cap binding"/>
    <property type="evidence" value="ECO:0007669"/>
    <property type="project" value="InterPro"/>
</dbReference>
<dbReference type="PANTHER" id="PTHR22792">
    <property type="entry name" value="LUPUS LA PROTEIN-RELATED"/>
    <property type="match status" value="1"/>
</dbReference>
<dbReference type="PANTHER" id="PTHR22792:SF101">
    <property type="entry name" value="LA-RELATED PROTEIN 1A"/>
    <property type="match status" value="1"/>
</dbReference>
<reference evidence="5" key="1">
    <citation type="submission" date="2018-02" db="EMBL/GenBank/DDBJ databases">
        <title>Rhizophora mucronata_Transcriptome.</title>
        <authorList>
            <person name="Meera S.P."/>
            <person name="Sreeshan A."/>
            <person name="Augustine A."/>
        </authorList>
    </citation>
    <scope>NUCLEOTIDE SEQUENCE</scope>
    <source>
        <tissue evidence="5">Leaf</tissue>
    </source>
</reference>
<dbReference type="EMBL" id="GGEC01006891">
    <property type="protein sequence ID" value="MBW87374.1"/>
    <property type="molecule type" value="Transcribed_RNA"/>
</dbReference>
<evidence type="ECO:0000256" key="2">
    <source>
        <dbReference type="PROSITE-ProRule" id="PRU00332"/>
    </source>
</evidence>
<feature type="region of interest" description="Disordered" evidence="3">
    <location>
        <begin position="19"/>
        <end position="124"/>
    </location>
</feature>
<dbReference type="CDD" id="cd07323">
    <property type="entry name" value="LAM"/>
    <property type="match status" value="1"/>
</dbReference>
<dbReference type="Gene3D" id="1.10.10.10">
    <property type="entry name" value="Winged helix-like DNA-binding domain superfamily/Winged helix DNA-binding domain"/>
    <property type="match status" value="1"/>
</dbReference>
<feature type="region of interest" description="Disordered" evidence="3">
    <location>
        <begin position="378"/>
        <end position="409"/>
    </location>
</feature>
<feature type="compositionally biased region" description="Basic residues" evidence="3">
    <location>
        <begin position="671"/>
        <end position="684"/>
    </location>
</feature>
<feature type="compositionally biased region" description="Basic residues" evidence="3">
    <location>
        <begin position="104"/>
        <end position="113"/>
    </location>
</feature>
<evidence type="ECO:0000313" key="5">
    <source>
        <dbReference type="EMBL" id="MBW87374.1"/>
    </source>
</evidence>
<proteinExistence type="predicted"/>
<dbReference type="InterPro" id="IPR036390">
    <property type="entry name" value="WH_DNA-bd_sf"/>
</dbReference>
<dbReference type="PROSITE" id="PS50961">
    <property type="entry name" value="HTH_LA"/>
    <property type="match status" value="1"/>
</dbReference>
<dbReference type="InterPro" id="IPR006607">
    <property type="entry name" value="DM15"/>
</dbReference>
<evidence type="ECO:0000259" key="4">
    <source>
        <dbReference type="PROSITE" id="PS50961"/>
    </source>
</evidence>
<dbReference type="InterPro" id="IPR006630">
    <property type="entry name" value="La_HTH"/>
</dbReference>
<dbReference type="SMART" id="SM00715">
    <property type="entry name" value="LA"/>
    <property type="match status" value="1"/>
</dbReference>
<dbReference type="Pfam" id="PF05383">
    <property type="entry name" value="La"/>
    <property type="match status" value="1"/>
</dbReference>
<protein>
    <recommendedName>
        <fullName evidence="4">HTH La-type RNA-binding domain-containing protein</fullName>
    </recommendedName>
</protein>
<dbReference type="InterPro" id="IPR036388">
    <property type="entry name" value="WH-like_DNA-bd_sf"/>
</dbReference>
<dbReference type="AlphaFoldDB" id="A0A2P2J1M4"/>
<dbReference type="SUPFAM" id="SSF46785">
    <property type="entry name" value="Winged helix' DNA-binding domain"/>
    <property type="match status" value="1"/>
</dbReference>
<dbReference type="FunFam" id="1.10.10.10:FF:000131">
    <property type="entry name" value="la-related protein 1B isoform X2"/>
    <property type="match status" value="1"/>
</dbReference>
<sequence>MVMADIEAGDDHKDLLVAATKSGPAKSPWKTPVLADAQVMGAESESWPALSDAQQQHQYHRSKINDSVADGSAAAATPPPPPQGFVGQHKSHGSGNPIYSHKNSSSRHQKSGSKRSPNGPPPFPVPFPYTPPYMQPVFHAVVPPPHIPISGYPYQPGPGPFPGIENHLVKSGSETSPMQPFVTPPNVQPPMRGESNAYMANIPNRRPNMGESGSHLSHTWHHQGPFGPGDVLLQQGMGPRPLLRPSFFAPAPVFMIGPTLPGPPMCYLPAPPPGSFRGPHPPRFIPYPLNLGVPVHSPEMLALRANIVKQIEYYFSDENLQTDHYLISCMDDQGWVPISIIADFKRVKKMTTDVPFILDALQTSSSVEVQGDKIRKRDGWSNWIPHSSEQRPLSKGQTSEGQSIQKSDEDDINAVQGNIGVPLNMAGVVVHSKLSDGDIPEPIEGGKIQGYHGSASESEKQAFGGGNCGSSVNSVSDFSTKVSDPGTNYSTSYPDIVRGTELKISINHVIKANLSSDTTVENLGNLANDFANTFMLDEELELEQKTLKNDDHLLVGRIHDEEDEMLVNDQDVQRLVIVTQNSRIGGGARHGSKETESMSKELASAINDGLYFYEQELKTNQFNSRKISCISENKDGIPRSTGNTSGVSSVKACGSSAGSGGHGESAGCNNPRKHNKVFPKQHSSHKQRFFSSNFRNHGTGCNSFGIISESPPSDSVGFFFSSTPPENHGLRSSKLSISPHGISGSSPPVGSMPKSFPPFQHPSHQLLEENGFKQQKYLKYYKRCLSDRKKMGIGCSEEMNTLYRFWSYFLRNMFVPSMYNEFQKLALEDASASYNYGMECLFRFYSYGLEKKFSDDLYKDFEELTLDFYRKGNIYGLEKYWAFHHYRQEGDHEEPIKKHPELDRLLREEYHSLDDFRAKEKPIKEESN</sequence>
<evidence type="ECO:0000256" key="3">
    <source>
        <dbReference type="SAM" id="MobiDB-lite"/>
    </source>
</evidence>
<dbReference type="SMART" id="SM00684">
    <property type="entry name" value="DM15"/>
    <property type="match status" value="3"/>
</dbReference>